<evidence type="ECO:0000256" key="1">
    <source>
        <dbReference type="ARBA" id="ARBA00022741"/>
    </source>
</evidence>
<evidence type="ECO:0008006" key="5">
    <source>
        <dbReference type="Google" id="ProtNLM"/>
    </source>
</evidence>
<sequence>MSEESDDKSTVISRTYVGRNQTGINGFDLALDGGFLPGSTVLLIGTATSGIDQFARQFWEIMPEHRSFFMLDGYLLDGMIHARGMTTTEIFANAGNGGIIVDSLSSLIMREGIEPVLAGVVSCRAGIQASRDNALFTMYEGLHAPYNEILLIRLCDVVIHLHEDQHGNEIVRNLNVKKMTGIQPPSRLLPFIITSKGIELSTTSRVV</sequence>
<keyword evidence="1" id="KW-0547">Nucleotide-binding</keyword>
<dbReference type="PANTHER" id="PTHR43637">
    <property type="entry name" value="UPF0273 PROTEIN TM_0370"/>
    <property type="match status" value="1"/>
</dbReference>
<protein>
    <recommendedName>
        <fullName evidence="5">KaiC-like domain-containing protein</fullName>
    </recommendedName>
</protein>
<name>A0A2V2MZM6_9EURY</name>
<dbReference type="EMBL" id="QGMZ01000024">
    <property type="protein sequence ID" value="PWR72929.1"/>
    <property type="molecule type" value="Genomic_DNA"/>
</dbReference>
<evidence type="ECO:0000313" key="3">
    <source>
        <dbReference type="EMBL" id="PWR72929.1"/>
    </source>
</evidence>
<dbReference type="Gene3D" id="3.40.50.300">
    <property type="entry name" value="P-loop containing nucleotide triphosphate hydrolases"/>
    <property type="match status" value="2"/>
</dbReference>
<dbReference type="InterPro" id="IPR027417">
    <property type="entry name" value="P-loop_NTPase"/>
</dbReference>
<evidence type="ECO:0000313" key="4">
    <source>
        <dbReference type="Proteomes" id="UP000245934"/>
    </source>
</evidence>
<keyword evidence="2" id="KW-0067">ATP-binding</keyword>
<dbReference type="RefSeq" id="WP_109941313.1">
    <property type="nucleotide sequence ID" value="NZ_CP176366.1"/>
</dbReference>
<dbReference type="SUPFAM" id="SSF52540">
    <property type="entry name" value="P-loop containing nucleoside triphosphate hydrolases"/>
    <property type="match status" value="1"/>
</dbReference>
<reference evidence="3 4" key="1">
    <citation type="submission" date="2018-05" db="EMBL/GenBank/DDBJ databases">
        <title>Draft genome of Methanospirillum stamsii Pt1.</title>
        <authorList>
            <person name="Dueholm M.S."/>
            <person name="Nielsen P.H."/>
            <person name="Bakmann L.F."/>
            <person name="Otzen D.E."/>
        </authorList>
    </citation>
    <scope>NUCLEOTIDE SEQUENCE [LARGE SCALE GENOMIC DNA]</scope>
    <source>
        <strain evidence="3 4">Pt1</strain>
    </source>
</reference>
<dbReference type="AlphaFoldDB" id="A0A2V2MZM6"/>
<dbReference type="OrthoDB" id="49590at2157"/>
<dbReference type="GO" id="GO:0005524">
    <property type="term" value="F:ATP binding"/>
    <property type="evidence" value="ECO:0007669"/>
    <property type="project" value="UniProtKB-KW"/>
</dbReference>
<dbReference type="Proteomes" id="UP000245934">
    <property type="component" value="Unassembled WGS sequence"/>
</dbReference>
<accession>A0A2V2MZM6</accession>
<dbReference type="GeneID" id="97609103"/>
<gene>
    <name evidence="3" type="ORF">DLD82_11720</name>
</gene>
<comment type="caution">
    <text evidence="3">The sequence shown here is derived from an EMBL/GenBank/DDBJ whole genome shotgun (WGS) entry which is preliminary data.</text>
</comment>
<dbReference type="PANTHER" id="PTHR43637:SF2">
    <property type="entry name" value="PROTEIN GVPD 1"/>
    <property type="match status" value="1"/>
</dbReference>
<evidence type="ECO:0000256" key="2">
    <source>
        <dbReference type="ARBA" id="ARBA00022840"/>
    </source>
</evidence>
<keyword evidence="4" id="KW-1185">Reference proteome</keyword>
<organism evidence="3 4">
    <name type="scientific">Methanospirillum stamsii</name>
    <dbReference type="NCBI Taxonomy" id="1277351"/>
    <lineage>
        <taxon>Archaea</taxon>
        <taxon>Methanobacteriati</taxon>
        <taxon>Methanobacteriota</taxon>
        <taxon>Stenosarchaea group</taxon>
        <taxon>Methanomicrobia</taxon>
        <taxon>Methanomicrobiales</taxon>
        <taxon>Methanospirillaceae</taxon>
        <taxon>Methanospirillum</taxon>
    </lineage>
</organism>
<proteinExistence type="predicted"/>